<dbReference type="Gene3D" id="1.20.1280.50">
    <property type="match status" value="1"/>
</dbReference>
<accession>A0ABD1E9S7</accession>
<dbReference type="AlphaFoldDB" id="A0ABD1E9S7"/>
<dbReference type="CDD" id="cd09917">
    <property type="entry name" value="F-box_SF"/>
    <property type="match status" value="1"/>
</dbReference>
<keyword evidence="3" id="KW-1185">Reference proteome</keyword>
<sequence length="541" mass="63984">MEYLQHRFKMSPIYMVPDVPEYILWESTIPRNEIIEWPPGKMYSQKPYRCQDVDHLSAEYFVTFQFLGPVEMTNFKMHPSWEEANVVVRIWAAWMEYDKARIARKWHLIYMTSHSNEMDSSANYNECSELINTIRIEFDRNFPLNALALKAILCHRTEFPIFYPMDNILLYGGAVQTLMPIETKSEVRKSNGKNFTETYLPSELLYDIFDRLDLRSLNRCAQVNKRWNSIASDPYFYRNVDLKTYWNKINGNTLEKLKKKLCKVRKLDMAWCNEYLIGGVEFNNSMASILETVKDTLTHLSLNLTGWLTKPTINRIFDCQFLEELRLRNHDFHLDDNWSMSCCNDRMMRLKTLDISLSSIGENHLIKILENIPNLEHLAMNNCKHLQNLELILTTVRMHNLKLKTWSSAITFFRQNSSEIYEGFGNLTNLEHLNLNFCEPSLPYETNCFQSITRNCQKLKRLELGYWKRMTDEKLLPVTTQCKQLRHLNISVMPKISFVTLSMACDNLPNLQEICVSVCRHISKEMIELYREVYPDINFYQ</sequence>
<dbReference type="EMBL" id="JBDJPC010000010">
    <property type="protein sequence ID" value="KAL1490712.1"/>
    <property type="molecule type" value="Genomic_DNA"/>
</dbReference>
<proteinExistence type="predicted"/>
<dbReference type="SMART" id="SM00256">
    <property type="entry name" value="FBOX"/>
    <property type="match status" value="1"/>
</dbReference>
<dbReference type="SUPFAM" id="SSF81383">
    <property type="entry name" value="F-box domain"/>
    <property type="match status" value="1"/>
</dbReference>
<feature type="domain" description="F-box" evidence="1">
    <location>
        <begin position="194"/>
        <end position="240"/>
    </location>
</feature>
<protein>
    <recommendedName>
        <fullName evidence="1">F-box domain-containing protein</fullName>
    </recommendedName>
</protein>
<dbReference type="Proteomes" id="UP001566132">
    <property type="component" value="Unassembled WGS sequence"/>
</dbReference>
<name>A0ABD1E9S7_HYPHA</name>
<evidence type="ECO:0000313" key="2">
    <source>
        <dbReference type="EMBL" id="KAL1490712.1"/>
    </source>
</evidence>
<dbReference type="InterPro" id="IPR032675">
    <property type="entry name" value="LRR_dom_sf"/>
</dbReference>
<comment type="caution">
    <text evidence="2">The sequence shown here is derived from an EMBL/GenBank/DDBJ whole genome shotgun (WGS) entry which is preliminary data.</text>
</comment>
<dbReference type="InterPro" id="IPR036047">
    <property type="entry name" value="F-box-like_dom_sf"/>
</dbReference>
<dbReference type="Gene3D" id="3.80.10.10">
    <property type="entry name" value="Ribonuclease Inhibitor"/>
    <property type="match status" value="1"/>
</dbReference>
<dbReference type="PROSITE" id="PS50181">
    <property type="entry name" value="FBOX"/>
    <property type="match status" value="1"/>
</dbReference>
<gene>
    <name evidence="2" type="ORF">ABEB36_013363</name>
</gene>
<dbReference type="Pfam" id="PF12937">
    <property type="entry name" value="F-box-like"/>
    <property type="match status" value="1"/>
</dbReference>
<dbReference type="InterPro" id="IPR001810">
    <property type="entry name" value="F-box_dom"/>
</dbReference>
<evidence type="ECO:0000259" key="1">
    <source>
        <dbReference type="PROSITE" id="PS50181"/>
    </source>
</evidence>
<reference evidence="2 3" key="1">
    <citation type="submission" date="2024-05" db="EMBL/GenBank/DDBJ databases">
        <title>Genetic variation in Jamaican populations of the coffee berry borer (Hypothenemus hampei).</title>
        <authorList>
            <person name="Errbii M."/>
            <person name="Myrie A."/>
        </authorList>
    </citation>
    <scope>NUCLEOTIDE SEQUENCE [LARGE SCALE GENOMIC DNA]</scope>
    <source>
        <strain evidence="2">JA-Hopewell-2020-01-JO</strain>
        <tissue evidence="2">Whole body</tissue>
    </source>
</reference>
<organism evidence="2 3">
    <name type="scientific">Hypothenemus hampei</name>
    <name type="common">Coffee berry borer</name>
    <dbReference type="NCBI Taxonomy" id="57062"/>
    <lineage>
        <taxon>Eukaryota</taxon>
        <taxon>Metazoa</taxon>
        <taxon>Ecdysozoa</taxon>
        <taxon>Arthropoda</taxon>
        <taxon>Hexapoda</taxon>
        <taxon>Insecta</taxon>
        <taxon>Pterygota</taxon>
        <taxon>Neoptera</taxon>
        <taxon>Endopterygota</taxon>
        <taxon>Coleoptera</taxon>
        <taxon>Polyphaga</taxon>
        <taxon>Cucujiformia</taxon>
        <taxon>Curculionidae</taxon>
        <taxon>Scolytinae</taxon>
        <taxon>Hypothenemus</taxon>
    </lineage>
</organism>
<dbReference type="PANTHER" id="PTHR13318">
    <property type="entry name" value="PARTNER OF PAIRED, ISOFORM B-RELATED"/>
    <property type="match status" value="1"/>
</dbReference>
<evidence type="ECO:0000313" key="3">
    <source>
        <dbReference type="Proteomes" id="UP001566132"/>
    </source>
</evidence>
<dbReference type="SUPFAM" id="SSF52047">
    <property type="entry name" value="RNI-like"/>
    <property type="match status" value="1"/>
</dbReference>